<feature type="domain" description="DUSP" evidence="3">
    <location>
        <begin position="3"/>
        <end position="109"/>
    </location>
</feature>
<dbReference type="PROSITE" id="PS50235">
    <property type="entry name" value="USP_3"/>
    <property type="match status" value="1"/>
</dbReference>
<dbReference type="PROSITE" id="PS51283">
    <property type="entry name" value="DUSP"/>
    <property type="match status" value="1"/>
</dbReference>
<dbReference type="SUPFAM" id="SSF143791">
    <property type="entry name" value="DUSP-like"/>
    <property type="match status" value="1"/>
</dbReference>
<dbReference type="Pfam" id="PF00443">
    <property type="entry name" value="UCH"/>
    <property type="match status" value="1"/>
</dbReference>
<comment type="caution">
    <text evidence="4">The sequence shown here is derived from an EMBL/GenBank/DDBJ whole genome shotgun (WGS) entry which is preliminary data.</text>
</comment>
<dbReference type="GO" id="GO:0004843">
    <property type="term" value="F:cysteine-type deubiquitinase activity"/>
    <property type="evidence" value="ECO:0007669"/>
    <property type="project" value="InterPro"/>
</dbReference>
<dbReference type="GO" id="GO:0005634">
    <property type="term" value="C:nucleus"/>
    <property type="evidence" value="ECO:0007669"/>
    <property type="project" value="TreeGrafter"/>
</dbReference>
<evidence type="ECO:0000313" key="5">
    <source>
        <dbReference type="Proteomes" id="UP000179807"/>
    </source>
</evidence>
<dbReference type="Proteomes" id="UP000179807">
    <property type="component" value="Unassembled WGS sequence"/>
</dbReference>
<dbReference type="SUPFAM" id="SSF54001">
    <property type="entry name" value="Cysteine proteinases"/>
    <property type="match status" value="1"/>
</dbReference>
<dbReference type="RefSeq" id="XP_068368266.1">
    <property type="nucleotide sequence ID" value="XM_068514449.1"/>
</dbReference>
<dbReference type="GeneID" id="94849153"/>
<dbReference type="InterPro" id="IPR050164">
    <property type="entry name" value="Peptidase_C19"/>
</dbReference>
<reference evidence="4" key="1">
    <citation type="submission" date="2016-10" db="EMBL/GenBank/DDBJ databases">
        <authorList>
            <person name="Benchimol M."/>
            <person name="Almeida L.G."/>
            <person name="Vasconcelos A.T."/>
            <person name="Perreira-Neves A."/>
            <person name="Rosa I.A."/>
            <person name="Tasca T."/>
            <person name="Bogo M.R."/>
            <person name="de Souza W."/>
        </authorList>
    </citation>
    <scope>NUCLEOTIDE SEQUENCE [LARGE SCALE GENOMIC DNA]</scope>
    <source>
        <strain evidence="4">K</strain>
    </source>
</reference>
<name>A0A1J4KVF5_9EUKA</name>
<dbReference type="InterPro" id="IPR006615">
    <property type="entry name" value="Pept_C19_DUSP"/>
</dbReference>
<dbReference type="SUPFAM" id="SSF54236">
    <property type="entry name" value="Ubiquitin-like"/>
    <property type="match status" value="1"/>
</dbReference>
<dbReference type="Pfam" id="PF06337">
    <property type="entry name" value="DUSP"/>
    <property type="match status" value="1"/>
</dbReference>
<protein>
    <submittedName>
        <fullName evidence="4">Uncharacterized protein</fullName>
    </submittedName>
</protein>
<dbReference type="EMBL" id="MLAK01000271">
    <property type="protein sequence ID" value="OHT15130.1"/>
    <property type="molecule type" value="Genomic_DNA"/>
</dbReference>
<dbReference type="AlphaFoldDB" id="A0A1J4KVF5"/>
<sequence>MQQSEILRQQFIKNVVPLIPQLTGERRVSKMRNIALVDPKWFADFSDWILNSPNGKEPPGPITNNELYQKLQVGLTVQEFKDFELVEENVFEVLMTCFKGGPLILRPYMTHPTTNETTVLLTPLKINVLADGNRFTRTVDPKWTIQELNIFLANKMGYDPNQTKLRFEPTNEILPIDATVDDVSKKLGIDLVLDVPIITNGSNVSSNNSYTRNTMGIIPNNTHHSATSKSLCTISPSFSNSDHSLSSANSQPGKFFHSSVLSVVNSFVFSLAKNSLILQRLASIDQSAIDTDSSTYHFIQYAKAVGDHSNMIVPSTAFFSSLAKGHEFSSFRYFEPQNIIQNIISSIDEKLPENAKIAPLMNITIKKTRECSKCNEKVVTVEEIPCIQLDIPSKSPLFRKTSIQDCIHAFLSTKKKSISDFETCQNCRESTDLENKVEKQLKCTKCSKITSKKETIEILNLPKLFVLSLTRFIQDKSSINKRTTDVVYPLNMSLDKFCKNSECSYNLMGVIAHSGKTVNQKCKLFLNDLKARNWKFYNENKTISTDAKAALIPCSALMLLYQMSNE</sequence>
<dbReference type="InterPro" id="IPR029071">
    <property type="entry name" value="Ubiquitin-like_domsf"/>
</dbReference>
<dbReference type="InterPro" id="IPR035927">
    <property type="entry name" value="DUSP-like_sf"/>
</dbReference>
<dbReference type="GO" id="GO:0005829">
    <property type="term" value="C:cytosol"/>
    <property type="evidence" value="ECO:0007669"/>
    <property type="project" value="TreeGrafter"/>
</dbReference>
<organism evidence="4 5">
    <name type="scientific">Tritrichomonas foetus</name>
    <dbReference type="NCBI Taxonomy" id="1144522"/>
    <lineage>
        <taxon>Eukaryota</taxon>
        <taxon>Metamonada</taxon>
        <taxon>Parabasalia</taxon>
        <taxon>Tritrichomonadida</taxon>
        <taxon>Tritrichomonadidae</taxon>
        <taxon>Tritrichomonas</taxon>
    </lineage>
</organism>
<feature type="domain" description="USP" evidence="2">
    <location>
        <begin position="252"/>
        <end position="564"/>
    </location>
</feature>
<gene>
    <name evidence="4" type="ORF">TRFO_42709</name>
</gene>
<dbReference type="VEuPathDB" id="TrichDB:TRFO_42709"/>
<dbReference type="PANTHER" id="PTHR24006">
    <property type="entry name" value="UBIQUITIN CARBOXYL-TERMINAL HYDROLASE"/>
    <property type="match status" value="1"/>
</dbReference>
<dbReference type="GO" id="GO:0016579">
    <property type="term" value="P:protein deubiquitination"/>
    <property type="evidence" value="ECO:0007669"/>
    <property type="project" value="InterPro"/>
</dbReference>
<evidence type="ECO:0000256" key="1">
    <source>
        <dbReference type="ARBA" id="ARBA00009085"/>
    </source>
</evidence>
<comment type="similarity">
    <text evidence="1">Belongs to the peptidase C19 family.</text>
</comment>
<dbReference type="Gene3D" id="3.90.70.10">
    <property type="entry name" value="Cysteine proteinases"/>
    <property type="match status" value="1"/>
</dbReference>
<dbReference type="Gene3D" id="3.30.2230.10">
    <property type="entry name" value="DUSP-like"/>
    <property type="match status" value="1"/>
</dbReference>
<dbReference type="InterPro" id="IPR038765">
    <property type="entry name" value="Papain-like_cys_pep_sf"/>
</dbReference>
<dbReference type="InterPro" id="IPR001394">
    <property type="entry name" value="Peptidase_C19_UCH"/>
</dbReference>
<dbReference type="CDD" id="cd02257">
    <property type="entry name" value="Peptidase_C19"/>
    <property type="match status" value="1"/>
</dbReference>
<evidence type="ECO:0000259" key="3">
    <source>
        <dbReference type="PROSITE" id="PS51283"/>
    </source>
</evidence>
<proteinExistence type="inferred from homology"/>
<evidence type="ECO:0000259" key="2">
    <source>
        <dbReference type="PROSITE" id="PS50235"/>
    </source>
</evidence>
<keyword evidence="5" id="KW-1185">Reference proteome</keyword>
<evidence type="ECO:0000313" key="4">
    <source>
        <dbReference type="EMBL" id="OHT15130.1"/>
    </source>
</evidence>
<dbReference type="InterPro" id="IPR028889">
    <property type="entry name" value="USP"/>
</dbReference>
<accession>A0A1J4KVF5</accession>